<keyword evidence="2" id="KW-1185">Reference proteome</keyword>
<evidence type="ECO:0000313" key="2">
    <source>
        <dbReference type="Proteomes" id="UP000037178"/>
    </source>
</evidence>
<reference evidence="1 2" key="1">
    <citation type="submission" date="2015-06" db="EMBL/GenBank/DDBJ databases">
        <title>Draft genome sequence of an Alphaproteobacteria species associated to the Mediterranean sponge Oscarella lobularis.</title>
        <authorList>
            <person name="Jourda C."/>
            <person name="Santini S."/>
            <person name="Claverie J.-M."/>
        </authorList>
    </citation>
    <scope>NUCLEOTIDE SEQUENCE [LARGE SCALE GENOMIC DNA]</scope>
    <source>
        <strain evidence="1">IGS</strain>
    </source>
</reference>
<name>A0A0J9E947_9RHOB</name>
<organism evidence="1 2">
    <name type="scientific">Candidatus Rhodobacter oscarellae</name>
    <dbReference type="NCBI Taxonomy" id="1675527"/>
    <lineage>
        <taxon>Bacteria</taxon>
        <taxon>Pseudomonadati</taxon>
        <taxon>Pseudomonadota</taxon>
        <taxon>Alphaproteobacteria</taxon>
        <taxon>Rhodobacterales</taxon>
        <taxon>Rhodobacter group</taxon>
        <taxon>Rhodobacter</taxon>
    </lineage>
</organism>
<proteinExistence type="predicted"/>
<dbReference type="AlphaFoldDB" id="A0A0J9E947"/>
<accession>A0A0J9E947</accession>
<dbReference type="Proteomes" id="UP000037178">
    <property type="component" value="Unassembled WGS sequence"/>
</dbReference>
<dbReference type="STRING" id="1675527.AIOL_003160"/>
<dbReference type="EMBL" id="LFTY01000002">
    <property type="protein sequence ID" value="KMW58189.1"/>
    <property type="molecule type" value="Genomic_DNA"/>
</dbReference>
<protein>
    <submittedName>
        <fullName evidence="1">Uncharacterized protein</fullName>
    </submittedName>
</protein>
<comment type="caution">
    <text evidence="1">The sequence shown here is derived from an EMBL/GenBank/DDBJ whole genome shotgun (WGS) entry which is preliminary data.</text>
</comment>
<evidence type="ECO:0000313" key="1">
    <source>
        <dbReference type="EMBL" id="KMW58189.1"/>
    </source>
</evidence>
<sequence>MFVPLDRAATGLGNGHLPDGLLAGFLMLSASASGECQATA</sequence>
<gene>
    <name evidence="1" type="ORF">AIOL_003160</name>
</gene>